<reference evidence="2 3" key="1">
    <citation type="journal article" date="2021" name="Elife">
        <title>Chloroplast acquisition without the gene transfer in kleptoplastic sea slugs, Plakobranchus ocellatus.</title>
        <authorList>
            <person name="Maeda T."/>
            <person name="Takahashi S."/>
            <person name="Yoshida T."/>
            <person name="Shimamura S."/>
            <person name="Takaki Y."/>
            <person name="Nagai Y."/>
            <person name="Toyoda A."/>
            <person name="Suzuki Y."/>
            <person name="Arimoto A."/>
            <person name="Ishii H."/>
            <person name="Satoh N."/>
            <person name="Nishiyama T."/>
            <person name="Hasebe M."/>
            <person name="Maruyama T."/>
            <person name="Minagawa J."/>
            <person name="Obokata J."/>
            <person name="Shigenobu S."/>
        </authorList>
    </citation>
    <scope>NUCLEOTIDE SEQUENCE [LARGE SCALE GENOMIC DNA]</scope>
</reference>
<evidence type="ECO:0000313" key="3">
    <source>
        <dbReference type="Proteomes" id="UP000762676"/>
    </source>
</evidence>
<protein>
    <submittedName>
        <fullName evidence="2">Uncharacterized protein</fullName>
    </submittedName>
</protein>
<feature type="transmembrane region" description="Helical" evidence="1">
    <location>
        <begin position="64"/>
        <end position="92"/>
    </location>
</feature>
<gene>
    <name evidence="2" type="ORF">ElyMa_002915800</name>
</gene>
<proteinExistence type="predicted"/>
<keyword evidence="3" id="KW-1185">Reference proteome</keyword>
<evidence type="ECO:0000313" key="2">
    <source>
        <dbReference type="EMBL" id="GFS04611.1"/>
    </source>
</evidence>
<keyword evidence="1" id="KW-1133">Transmembrane helix</keyword>
<organism evidence="2 3">
    <name type="scientific">Elysia marginata</name>
    <dbReference type="NCBI Taxonomy" id="1093978"/>
    <lineage>
        <taxon>Eukaryota</taxon>
        <taxon>Metazoa</taxon>
        <taxon>Spiralia</taxon>
        <taxon>Lophotrochozoa</taxon>
        <taxon>Mollusca</taxon>
        <taxon>Gastropoda</taxon>
        <taxon>Heterobranchia</taxon>
        <taxon>Euthyneura</taxon>
        <taxon>Panpulmonata</taxon>
        <taxon>Sacoglossa</taxon>
        <taxon>Placobranchoidea</taxon>
        <taxon>Plakobranchidae</taxon>
        <taxon>Elysia</taxon>
    </lineage>
</organism>
<name>A0AAV4I7H6_9GAST</name>
<sequence>MALGTFESVLPHCDKIKVQVTKCRVRNSITDCHGGRVFTPAKTTDRYRDRESSSSSSSSNSCSVVVVVIVVAVVHVVGVVVVVVVVVVAIVAGRVETTLSLHVEVE</sequence>
<comment type="caution">
    <text evidence="2">The sequence shown here is derived from an EMBL/GenBank/DDBJ whole genome shotgun (WGS) entry which is preliminary data.</text>
</comment>
<accession>A0AAV4I7H6</accession>
<dbReference type="EMBL" id="BMAT01006032">
    <property type="protein sequence ID" value="GFS04611.1"/>
    <property type="molecule type" value="Genomic_DNA"/>
</dbReference>
<keyword evidence="1" id="KW-0472">Membrane</keyword>
<dbReference type="AlphaFoldDB" id="A0AAV4I7H6"/>
<dbReference type="Proteomes" id="UP000762676">
    <property type="component" value="Unassembled WGS sequence"/>
</dbReference>
<evidence type="ECO:0000256" key="1">
    <source>
        <dbReference type="SAM" id="Phobius"/>
    </source>
</evidence>
<keyword evidence="1" id="KW-0812">Transmembrane</keyword>